<gene>
    <name evidence="2" type="ORF">GCM10022377_10460</name>
</gene>
<dbReference type="Proteomes" id="UP001501536">
    <property type="component" value="Unassembled WGS sequence"/>
</dbReference>
<sequence>MRISEFAVNLPVAGWDIREVRRCTSVSLSAAVRNGVARIVREKPEERTADHPLGGSDGSDSNHSASSSTPITGRLLG</sequence>
<dbReference type="EMBL" id="BAABCJ010000001">
    <property type="protein sequence ID" value="GAA3699367.1"/>
    <property type="molecule type" value="Genomic_DNA"/>
</dbReference>
<evidence type="ECO:0000313" key="2">
    <source>
        <dbReference type="EMBL" id="GAA3699367.1"/>
    </source>
</evidence>
<feature type="compositionally biased region" description="Basic and acidic residues" evidence="1">
    <location>
        <begin position="40"/>
        <end position="50"/>
    </location>
</feature>
<evidence type="ECO:0000313" key="3">
    <source>
        <dbReference type="Proteomes" id="UP001501536"/>
    </source>
</evidence>
<name>A0ABP7D515_9MICC</name>
<evidence type="ECO:0008006" key="4">
    <source>
        <dbReference type="Google" id="ProtNLM"/>
    </source>
</evidence>
<feature type="compositionally biased region" description="Low complexity" evidence="1">
    <location>
        <begin position="58"/>
        <end position="68"/>
    </location>
</feature>
<protein>
    <recommendedName>
        <fullName evidence="4">Transposase</fullName>
    </recommendedName>
</protein>
<proteinExistence type="predicted"/>
<feature type="region of interest" description="Disordered" evidence="1">
    <location>
        <begin position="40"/>
        <end position="77"/>
    </location>
</feature>
<organism evidence="2 3">
    <name type="scientific">Zhihengliuella alba</name>
    <dbReference type="NCBI Taxonomy" id="547018"/>
    <lineage>
        <taxon>Bacteria</taxon>
        <taxon>Bacillati</taxon>
        <taxon>Actinomycetota</taxon>
        <taxon>Actinomycetes</taxon>
        <taxon>Micrococcales</taxon>
        <taxon>Micrococcaceae</taxon>
        <taxon>Zhihengliuella</taxon>
    </lineage>
</organism>
<accession>A0ABP7D515</accession>
<comment type="caution">
    <text evidence="2">The sequence shown here is derived from an EMBL/GenBank/DDBJ whole genome shotgun (WGS) entry which is preliminary data.</text>
</comment>
<reference evidence="3" key="1">
    <citation type="journal article" date="2019" name="Int. J. Syst. Evol. Microbiol.">
        <title>The Global Catalogue of Microorganisms (GCM) 10K type strain sequencing project: providing services to taxonomists for standard genome sequencing and annotation.</title>
        <authorList>
            <consortium name="The Broad Institute Genomics Platform"/>
            <consortium name="The Broad Institute Genome Sequencing Center for Infectious Disease"/>
            <person name="Wu L."/>
            <person name="Ma J."/>
        </authorList>
    </citation>
    <scope>NUCLEOTIDE SEQUENCE [LARGE SCALE GENOMIC DNA]</scope>
    <source>
        <strain evidence="3">JCM 16961</strain>
    </source>
</reference>
<keyword evidence="3" id="KW-1185">Reference proteome</keyword>
<evidence type="ECO:0000256" key="1">
    <source>
        <dbReference type="SAM" id="MobiDB-lite"/>
    </source>
</evidence>